<proteinExistence type="predicted"/>
<evidence type="ECO:0000313" key="3">
    <source>
        <dbReference type="EMBL" id="SFR48158.1"/>
    </source>
</evidence>
<dbReference type="RefSeq" id="WP_090216828.1">
    <property type="nucleotide sequence ID" value="NZ_FOYO01000001.1"/>
</dbReference>
<dbReference type="PANTHER" id="PTHR30383:SF29">
    <property type="entry name" value="SGNH HYDROLASE-TYPE ESTERASE DOMAIN-CONTAINING PROTEIN"/>
    <property type="match status" value="1"/>
</dbReference>
<dbReference type="InterPro" id="IPR036514">
    <property type="entry name" value="SGNH_hydro_sf"/>
</dbReference>
<accession>A0A1I6H147</accession>
<keyword evidence="4" id="KW-1185">Reference proteome</keyword>
<dbReference type="OrthoDB" id="7840049at2"/>
<dbReference type="AlphaFoldDB" id="A0A1I6H147"/>
<dbReference type="Proteomes" id="UP000199658">
    <property type="component" value="Unassembled WGS sequence"/>
</dbReference>
<feature type="chain" id="PRO_5011705445" evidence="1">
    <location>
        <begin position="25"/>
        <end position="231"/>
    </location>
</feature>
<feature type="signal peptide" evidence="1">
    <location>
        <begin position="1"/>
        <end position="24"/>
    </location>
</feature>
<name>A0A1I6H147_9RHOB</name>
<organism evidence="3 4">
    <name type="scientific">Litoreibacter janthinus</name>
    <dbReference type="NCBI Taxonomy" id="670154"/>
    <lineage>
        <taxon>Bacteria</taxon>
        <taxon>Pseudomonadati</taxon>
        <taxon>Pseudomonadota</taxon>
        <taxon>Alphaproteobacteria</taxon>
        <taxon>Rhodobacterales</taxon>
        <taxon>Roseobacteraceae</taxon>
        <taxon>Litoreibacter</taxon>
    </lineage>
</organism>
<dbReference type="Gene3D" id="3.40.50.1110">
    <property type="entry name" value="SGNH hydrolase"/>
    <property type="match status" value="1"/>
</dbReference>
<feature type="domain" description="SGNH hydrolase-type esterase" evidence="2">
    <location>
        <begin position="32"/>
        <end position="213"/>
    </location>
</feature>
<evidence type="ECO:0000256" key="1">
    <source>
        <dbReference type="SAM" id="SignalP"/>
    </source>
</evidence>
<dbReference type="InterPro" id="IPR051532">
    <property type="entry name" value="Ester_Hydrolysis_Enzymes"/>
</dbReference>
<reference evidence="4" key="1">
    <citation type="submission" date="2016-10" db="EMBL/GenBank/DDBJ databases">
        <authorList>
            <person name="Varghese N."/>
            <person name="Submissions S."/>
        </authorList>
    </citation>
    <scope>NUCLEOTIDE SEQUENCE [LARGE SCALE GENOMIC DNA]</scope>
    <source>
        <strain evidence="4">DSM 26921</strain>
    </source>
</reference>
<protein>
    <submittedName>
        <fullName evidence="3">Lysophospholipase L1</fullName>
    </submittedName>
</protein>
<gene>
    <name evidence="3" type="ORF">SAMN04488002_2296</name>
</gene>
<evidence type="ECO:0000259" key="2">
    <source>
        <dbReference type="Pfam" id="PF13472"/>
    </source>
</evidence>
<dbReference type="PANTHER" id="PTHR30383">
    <property type="entry name" value="THIOESTERASE 1/PROTEASE 1/LYSOPHOSPHOLIPASE L1"/>
    <property type="match status" value="1"/>
</dbReference>
<dbReference type="InterPro" id="IPR013830">
    <property type="entry name" value="SGNH_hydro"/>
</dbReference>
<evidence type="ECO:0000313" key="4">
    <source>
        <dbReference type="Proteomes" id="UP000199658"/>
    </source>
</evidence>
<dbReference type="STRING" id="670154.SAMN04488002_2296"/>
<dbReference type="GO" id="GO:0016788">
    <property type="term" value="F:hydrolase activity, acting on ester bonds"/>
    <property type="evidence" value="ECO:0007669"/>
    <property type="project" value="UniProtKB-ARBA"/>
</dbReference>
<dbReference type="CDD" id="cd00229">
    <property type="entry name" value="SGNH_hydrolase"/>
    <property type="match status" value="1"/>
</dbReference>
<sequence>MNLYFRQQLMAACLVLAASIPSYAQGKEDILVIGDSMLEWQSIRGASIPQVLQKRTRRSVENRAASGAKLYLTGATGKARSVIPTQYTKGDWNWVVVNGGANDLLAKCGCNQCDGVLDRLITKDAKAGVLPDLAAQIRKDGPKVILLAYYQGNKRPNLFSRCEQVVKELTERQRRLAERMKGVEFVRTKAAIDPSNRSHFALDGIHLSRKGTRRVGALLAKALEQLEKNQR</sequence>
<dbReference type="Pfam" id="PF13472">
    <property type="entry name" value="Lipase_GDSL_2"/>
    <property type="match status" value="1"/>
</dbReference>
<dbReference type="SUPFAM" id="SSF52266">
    <property type="entry name" value="SGNH hydrolase"/>
    <property type="match status" value="1"/>
</dbReference>
<keyword evidence="1" id="KW-0732">Signal</keyword>
<dbReference type="EMBL" id="FOYO01000001">
    <property type="protein sequence ID" value="SFR48158.1"/>
    <property type="molecule type" value="Genomic_DNA"/>
</dbReference>